<dbReference type="PANTHER" id="PTHR31009">
    <property type="entry name" value="S-ADENOSYL-L-METHIONINE:CARBOXYL METHYLTRANSFERASE FAMILY PROTEIN"/>
    <property type="match status" value="1"/>
</dbReference>
<keyword evidence="2" id="KW-0460">Magnesium</keyword>
<dbReference type="Pfam" id="PF03492">
    <property type="entry name" value="Methyltransf_7"/>
    <property type="match status" value="1"/>
</dbReference>
<dbReference type="InterPro" id="IPR029063">
    <property type="entry name" value="SAM-dependent_MTases_sf"/>
</dbReference>
<dbReference type="Proteomes" id="UP001231189">
    <property type="component" value="Unassembled WGS sequence"/>
</dbReference>
<dbReference type="SUPFAM" id="SSF53335">
    <property type="entry name" value="S-adenosyl-L-methionine-dependent methyltransferases"/>
    <property type="match status" value="1"/>
</dbReference>
<keyword evidence="5" id="KW-1185">Reference proteome</keyword>
<keyword evidence="1" id="KW-0479">Metal-binding</keyword>
<dbReference type="GO" id="GO:0008168">
    <property type="term" value="F:methyltransferase activity"/>
    <property type="evidence" value="ECO:0007669"/>
    <property type="project" value="InterPro"/>
</dbReference>
<evidence type="ECO:0000313" key="4">
    <source>
        <dbReference type="EMBL" id="KAK1669627.1"/>
    </source>
</evidence>
<dbReference type="GO" id="GO:0046872">
    <property type="term" value="F:metal ion binding"/>
    <property type="evidence" value="ECO:0007669"/>
    <property type="project" value="UniProtKB-KW"/>
</dbReference>
<dbReference type="AlphaFoldDB" id="A0AAD8T400"/>
<sequence>MELVGGSDPCTVVQRHDVQVPAAVVGAVAFEEEGQRGLAAVVGEEEFAGGGGAAPSAADGPAAEEGLGGQAEEDFPDEDLIREAGVERRRSCSCGLRHGRRLKILRSLEATERQPAARRNALPPRTADALRRIQDLEFNSAPSKAMASSQMVRMNQGQGETSYARNSSIQNAQQNRMKPLIEAAIVDLCSSNNSSTVFPRKMLIADLGCSSGPNALALVSIAVEAIHNHGLQFQQSPPEVCVLLNDLPENDFNMVVKSLVTLRQSNEPVVVTYVTPGSFYERLFTSDSLHLVCSSNSLQWLSKAPEHLTRNQIPAYDIDENARRERLPMVLEAYAQQFRKDFTLFLKLRAKELVSGGRMVVSIIGRPSYVIASKFFHLWEIVAQILSVMTSEGAIDKAKFDSFYVPLYGPSCAELREIIQEEGSFSIREMREHDPTTDYDNTFVTPSRFLNHLRAIFEPIIVQHFGEVMDEFVRTAERRWSVEGSMQDECARNPRVMLVASLAKA</sequence>
<dbReference type="InterPro" id="IPR005299">
    <property type="entry name" value="MeTrfase_7"/>
</dbReference>
<dbReference type="Gene3D" id="3.40.50.150">
    <property type="entry name" value="Vaccinia Virus protein VP39"/>
    <property type="match status" value="1"/>
</dbReference>
<protein>
    <submittedName>
        <fullName evidence="4">Uncharacterized protein</fullName>
    </submittedName>
</protein>
<accession>A0AAD8T400</accession>
<evidence type="ECO:0000256" key="2">
    <source>
        <dbReference type="ARBA" id="ARBA00022842"/>
    </source>
</evidence>
<feature type="compositionally biased region" description="Low complexity" evidence="3">
    <location>
        <begin position="54"/>
        <end position="65"/>
    </location>
</feature>
<evidence type="ECO:0000313" key="5">
    <source>
        <dbReference type="Proteomes" id="UP001231189"/>
    </source>
</evidence>
<evidence type="ECO:0000256" key="1">
    <source>
        <dbReference type="ARBA" id="ARBA00022723"/>
    </source>
</evidence>
<evidence type="ECO:0000256" key="3">
    <source>
        <dbReference type="SAM" id="MobiDB-lite"/>
    </source>
</evidence>
<gene>
    <name evidence="4" type="ORF">QYE76_057786</name>
</gene>
<comment type="caution">
    <text evidence="4">The sequence shown here is derived from an EMBL/GenBank/DDBJ whole genome shotgun (WGS) entry which is preliminary data.</text>
</comment>
<name>A0AAD8T400_LOLMU</name>
<feature type="region of interest" description="Disordered" evidence="3">
    <location>
        <begin position="48"/>
        <end position="74"/>
    </location>
</feature>
<reference evidence="4" key="1">
    <citation type="submission" date="2023-07" db="EMBL/GenBank/DDBJ databases">
        <title>A chromosome-level genome assembly of Lolium multiflorum.</title>
        <authorList>
            <person name="Chen Y."/>
            <person name="Copetti D."/>
            <person name="Kolliker R."/>
            <person name="Studer B."/>
        </authorList>
    </citation>
    <scope>NUCLEOTIDE SEQUENCE</scope>
    <source>
        <strain evidence="4">02402/16</strain>
        <tissue evidence="4">Leaf</tissue>
    </source>
</reference>
<organism evidence="4 5">
    <name type="scientific">Lolium multiflorum</name>
    <name type="common">Italian ryegrass</name>
    <name type="synonym">Lolium perenne subsp. multiflorum</name>
    <dbReference type="NCBI Taxonomy" id="4521"/>
    <lineage>
        <taxon>Eukaryota</taxon>
        <taxon>Viridiplantae</taxon>
        <taxon>Streptophyta</taxon>
        <taxon>Embryophyta</taxon>
        <taxon>Tracheophyta</taxon>
        <taxon>Spermatophyta</taxon>
        <taxon>Magnoliopsida</taxon>
        <taxon>Liliopsida</taxon>
        <taxon>Poales</taxon>
        <taxon>Poaceae</taxon>
        <taxon>BOP clade</taxon>
        <taxon>Pooideae</taxon>
        <taxon>Poodae</taxon>
        <taxon>Poeae</taxon>
        <taxon>Poeae Chloroplast Group 2 (Poeae type)</taxon>
        <taxon>Loliodinae</taxon>
        <taxon>Loliinae</taxon>
        <taxon>Lolium</taxon>
    </lineage>
</organism>
<dbReference type="InterPro" id="IPR042086">
    <property type="entry name" value="MeTrfase_capping"/>
</dbReference>
<dbReference type="Gene3D" id="1.10.1200.270">
    <property type="entry name" value="Methyltransferase, alpha-helical capping domain"/>
    <property type="match status" value="1"/>
</dbReference>
<proteinExistence type="predicted"/>
<dbReference type="EMBL" id="JAUUTY010000003">
    <property type="protein sequence ID" value="KAK1669627.1"/>
    <property type="molecule type" value="Genomic_DNA"/>
</dbReference>